<dbReference type="Proteomes" id="UP000030755">
    <property type="component" value="Unassembled WGS sequence"/>
</dbReference>
<dbReference type="CDD" id="cd04077">
    <property type="entry name" value="Peptidases_S8_PCSK9_ProteinaseK_like"/>
    <property type="match status" value="1"/>
</dbReference>
<evidence type="ECO:0000313" key="10">
    <source>
        <dbReference type="Proteomes" id="UP000030755"/>
    </source>
</evidence>
<dbReference type="PROSITE" id="PS51892">
    <property type="entry name" value="SUBTILASE"/>
    <property type="match status" value="1"/>
</dbReference>
<keyword evidence="4 5" id="KW-0720">Serine protease</keyword>
<dbReference type="PRINTS" id="PR00723">
    <property type="entry name" value="SUBTILISIN"/>
</dbReference>
<dbReference type="InterPro" id="IPR022398">
    <property type="entry name" value="Peptidase_S8_His-AS"/>
</dbReference>
<accession>A0A075AYH4</accession>
<dbReference type="PANTHER" id="PTHR43806:SF11">
    <property type="entry name" value="CEREVISIN-RELATED"/>
    <property type="match status" value="1"/>
</dbReference>
<evidence type="ECO:0000256" key="2">
    <source>
        <dbReference type="ARBA" id="ARBA00022670"/>
    </source>
</evidence>
<dbReference type="GO" id="GO:0006508">
    <property type="term" value="P:proteolysis"/>
    <property type="evidence" value="ECO:0007669"/>
    <property type="project" value="UniProtKB-KW"/>
</dbReference>
<proteinExistence type="inferred from homology"/>
<evidence type="ECO:0000256" key="1">
    <source>
        <dbReference type="ARBA" id="ARBA00011073"/>
    </source>
</evidence>
<dbReference type="InterPro" id="IPR036852">
    <property type="entry name" value="Peptidase_S8/S53_dom_sf"/>
</dbReference>
<evidence type="ECO:0000256" key="5">
    <source>
        <dbReference type="PROSITE-ProRule" id="PRU01240"/>
    </source>
</evidence>
<feature type="chain" id="PRO_5001704896" evidence="7">
    <location>
        <begin position="25"/>
        <end position="359"/>
    </location>
</feature>
<dbReference type="Gene3D" id="3.40.50.200">
    <property type="entry name" value="Peptidase S8/S53 domain"/>
    <property type="match status" value="1"/>
</dbReference>
<dbReference type="OMA" id="PEMWAKG"/>
<reference evidence="9 10" key="1">
    <citation type="journal article" date="2013" name="Curr. Biol.">
        <title>Shared signatures of parasitism and phylogenomics unite Cryptomycota and microsporidia.</title>
        <authorList>
            <person name="James T.Y."/>
            <person name="Pelin A."/>
            <person name="Bonen L."/>
            <person name="Ahrendt S."/>
            <person name="Sain D."/>
            <person name="Corradi N."/>
            <person name="Stajich J.E."/>
        </authorList>
    </citation>
    <scope>NUCLEOTIDE SEQUENCE [LARGE SCALE GENOMIC DNA]</scope>
    <source>
        <strain evidence="9 10">CSF55</strain>
    </source>
</reference>
<keyword evidence="10" id="KW-1185">Reference proteome</keyword>
<dbReference type="InterPro" id="IPR023828">
    <property type="entry name" value="Peptidase_S8_Ser-AS"/>
</dbReference>
<feature type="domain" description="Peptidase S8/S53" evidence="8">
    <location>
        <begin position="106"/>
        <end position="335"/>
    </location>
</feature>
<evidence type="ECO:0000256" key="7">
    <source>
        <dbReference type="SAM" id="SignalP"/>
    </source>
</evidence>
<dbReference type="AlphaFoldDB" id="A0A075AYH4"/>
<dbReference type="Pfam" id="PF00082">
    <property type="entry name" value="Peptidase_S8"/>
    <property type="match status" value="1"/>
</dbReference>
<dbReference type="GO" id="GO:0004252">
    <property type="term" value="F:serine-type endopeptidase activity"/>
    <property type="evidence" value="ECO:0007669"/>
    <property type="project" value="UniProtKB-UniRule"/>
</dbReference>
<organism evidence="9 10">
    <name type="scientific">Rozella allomycis (strain CSF55)</name>
    <dbReference type="NCBI Taxonomy" id="988480"/>
    <lineage>
        <taxon>Eukaryota</taxon>
        <taxon>Fungi</taxon>
        <taxon>Fungi incertae sedis</taxon>
        <taxon>Cryptomycota</taxon>
        <taxon>Cryptomycota incertae sedis</taxon>
        <taxon>Rozella</taxon>
    </lineage>
</organism>
<dbReference type="InterPro" id="IPR023827">
    <property type="entry name" value="Peptidase_S8_Asp-AS"/>
</dbReference>
<dbReference type="OrthoDB" id="206201at2759"/>
<dbReference type="InterPro" id="IPR034193">
    <property type="entry name" value="PCSK9_ProteinaseK-like"/>
</dbReference>
<dbReference type="FunFam" id="3.40.50.200:FF:000007">
    <property type="entry name" value="Subtilisin-like serine protease"/>
    <property type="match status" value="1"/>
</dbReference>
<dbReference type="PROSITE" id="PS00138">
    <property type="entry name" value="SUBTILASE_SER"/>
    <property type="match status" value="1"/>
</dbReference>
<feature type="signal peptide" evidence="7">
    <location>
        <begin position="1"/>
        <end position="24"/>
    </location>
</feature>
<keyword evidence="7" id="KW-0732">Signal</keyword>
<dbReference type="GO" id="GO:0005615">
    <property type="term" value="C:extracellular space"/>
    <property type="evidence" value="ECO:0007669"/>
    <property type="project" value="TreeGrafter"/>
</dbReference>
<comment type="similarity">
    <text evidence="1 5 6">Belongs to the peptidase S8 family.</text>
</comment>
<dbReference type="InterPro" id="IPR000209">
    <property type="entry name" value="Peptidase_S8/S53_dom"/>
</dbReference>
<evidence type="ECO:0000256" key="4">
    <source>
        <dbReference type="ARBA" id="ARBA00022825"/>
    </source>
</evidence>
<feature type="active site" description="Charge relay system" evidence="5">
    <location>
        <position position="147"/>
    </location>
</feature>
<dbReference type="STRING" id="988480.A0A075AYH4"/>
<gene>
    <name evidence="9" type="ORF">O9G_000349</name>
</gene>
<dbReference type="InterPro" id="IPR050131">
    <property type="entry name" value="Peptidase_S8_subtilisin-like"/>
</dbReference>
<keyword evidence="3 5" id="KW-0378">Hydrolase</keyword>
<evidence type="ECO:0000256" key="3">
    <source>
        <dbReference type="ARBA" id="ARBA00022801"/>
    </source>
</evidence>
<dbReference type="InterPro" id="IPR015500">
    <property type="entry name" value="Peptidase_S8_subtilisin-rel"/>
</dbReference>
<dbReference type="PANTHER" id="PTHR43806">
    <property type="entry name" value="PEPTIDASE S8"/>
    <property type="match status" value="1"/>
</dbReference>
<evidence type="ECO:0000259" key="8">
    <source>
        <dbReference type="Pfam" id="PF00082"/>
    </source>
</evidence>
<feature type="active site" description="Charge relay system" evidence="5">
    <location>
        <position position="302"/>
    </location>
</feature>
<dbReference type="PROSITE" id="PS00136">
    <property type="entry name" value="SUBTILASE_ASP"/>
    <property type="match status" value="1"/>
</dbReference>
<keyword evidence="2 5" id="KW-0645">Protease</keyword>
<name>A0A075AYH4_ROZAC</name>
<dbReference type="SUPFAM" id="SSF52743">
    <property type="entry name" value="Subtilisin-like"/>
    <property type="match status" value="1"/>
</dbReference>
<evidence type="ECO:0000313" key="9">
    <source>
        <dbReference type="EMBL" id="EPZ33574.1"/>
    </source>
</evidence>
<sequence>MAIASPMIILIILTFGCFIFQVDLKKVCSQHSQIRNPLLKRTTVCNVSDLKGEVYASSPVHDNDTSIFKNKGKYHVQHGAPANLVRISNRSHHANNSDYIYASQAGSGVDIYVLDSGVDNTHVEFGGRVILGPNFVEGEENRDYFGHGTHVSGVIASTSFGVAKKASIVSVKVLDKLGDGQWDVIFKGLKWAQEEILKKNRPSIIHMSVNGDFSTTVNSYLESLVEQNIPVVIAAGNLGVDACDFSPSSAKAAITVGAIDVKDKILEYPKSNFGPCLDVFAPGENILSTWINNATKLLSGTSMAAPHVSGTLALWLSENNSLNFTAIKRRLVTESTLNALLNIPNSTANSLVFTNPPIE</sequence>
<dbReference type="HOGENOM" id="CLU_011263_1_0_1"/>
<dbReference type="EMBL" id="KE561047">
    <property type="protein sequence ID" value="EPZ33574.1"/>
    <property type="molecule type" value="Genomic_DNA"/>
</dbReference>
<evidence type="ECO:0000256" key="6">
    <source>
        <dbReference type="RuleBase" id="RU003355"/>
    </source>
</evidence>
<dbReference type="PROSITE" id="PS00137">
    <property type="entry name" value="SUBTILASE_HIS"/>
    <property type="match status" value="1"/>
</dbReference>
<feature type="active site" description="Charge relay system" evidence="5">
    <location>
        <position position="115"/>
    </location>
</feature>
<protein>
    <submittedName>
        <fullName evidence="9">Peptidase S8, subtilisin-related domain-containing protein</fullName>
    </submittedName>
</protein>